<evidence type="ECO:0000313" key="2">
    <source>
        <dbReference type="Proteomes" id="UP001604277"/>
    </source>
</evidence>
<keyword evidence="2" id="KW-1185">Reference proteome</keyword>
<evidence type="ECO:0000313" key="1">
    <source>
        <dbReference type="EMBL" id="KAL2559307.1"/>
    </source>
</evidence>
<sequence length="197" mass="22763">MEYTSIFLCYRGEWIEDNKYTGSNMMGILVPQNCTYKQLIDMLFLELQLDPEVVAVTIHYKVGEYLSPVRISSNNNLQCYLNLKMIENDPSRFPLCIDVTMVKHGHSRENVRDIQFTSTDVILVTPLKLPSLHHISSDICTSVEEVEEFIDEQQEAIISTLDANAILIGKLFRNKEVVKINIQLYAIHNQFEFNVCR</sequence>
<gene>
    <name evidence="1" type="ORF">Fot_04046</name>
</gene>
<name>A0ABD1XBZ1_9LAMI</name>
<comment type="caution">
    <text evidence="1">The sequence shown here is derived from an EMBL/GenBank/DDBJ whole genome shotgun (WGS) entry which is preliminary data.</text>
</comment>
<dbReference type="Proteomes" id="UP001604277">
    <property type="component" value="Unassembled WGS sequence"/>
</dbReference>
<protein>
    <submittedName>
        <fullName evidence="1">Uncharacterized protein</fullName>
    </submittedName>
</protein>
<reference evidence="2" key="1">
    <citation type="submission" date="2024-07" db="EMBL/GenBank/DDBJ databases">
        <title>Two chromosome-level genome assemblies of Korean endemic species Abeliophyllum distichum and Forsythia ovata (Oleaceae).</title>
        <authorList>
            <person name="Jang H."/>
        </authorList>
    </citation>
    <scope>NUCLEOTIDE SEQUENCE [LARGE SCALE GENOMIC DNA]</scope>
</reference>
<accession>A0ABD1XBZ1</accession>
<proteinExistence type="predicted"/>
<dbReference type="AlphaFoldDB" id="A0ABD1XBZ1"/>
<dbReference type="EMBL" id="JBFOLJ010000001">
    <property type="protein sequence ID" value="KAL2559307.1"/>
    <property type="molecule type" value="Genomic_DNA"/>
</dbReference>
<organism evidence="1 2">
    <name type="scientific">Forsythia ovata</name>
    <dbReference type="NCBI Taxonomy" id="205694"/>
    <lineage>
        <taxon>Eukaryota</taxon>
        <taxon>Viridiplantae</taxon>
        <taxon>Streptophyta</taxon>
        <taxon>Embryophyta</taxon>
        <taxon>Tracheophyta</taxon>
        <taxon>Spermatophyta</taxon>
        <taxon>Magnoliopsida</taxon>
        <taxon>eudicotyledons</taxon>
        <taxon>Gunneridae</taxon>
        <taxon>Pentapetalae</taxon>
        <taxon>asterids</taxon>
        <taxon>lamiids</taxon>
        <taxon>Lamiales</taxon>
        <taxon>Oleaceae</taxon>
        <taxon>Forsythieae</taxon>
        <taxon>Forsythia</taxon>
    </lineage>
</organism>